<organism evidence="3 4">
    <name type="scientific">Perkinsus olseni</name>
    <name type="common">Perkinsus atlanticus</name>
    <dbReference type="NCBI Taxonomy" id="32597"/>
    <lineage>
        <taxon>Eukaryota</taxon>
        <taxon>Sar</taxon>
        <taxon>Alveolata</taxon>
        <taxon>Perkinsozoa</taxon>
        <taxon>Perkinsea</taxon>
        <taxon>Perkinsida</taxon>
        <taxon>Perkinsidae</taxon>
        <taxon>Perkinsus</taxon>
    </lineage>
</organism>
<feature type="region of interest" description="Disordered" evidence="2">
    <location>
        <begin position="487"/>
        <end position="516"/>
    </location>
</feature>
<feature type="region of interest" description="Disordered" evidence="2">
    <location>
        <begin position="1"/>
        <end position="41"/>
    </location>
</feature>
<dbReference type="Gene3D" id="3.10.10.10">
    <property type="entry name" value="HIV Type 1 Reverse Transcriptase, subunit A, domain 1"/>
    <property type="match status" value="1"/>
</dbReference>
<dbReference type="InterPro" id="IPR043502">
    <property type="entry name" value="DNA/RNA_pol_sf"/>
</dbReference>
<feature type="region of interest" description="Disordered" evidence="2">
    <location>
        <begin position="136"/>
        <end position="244"/>
    </location>
</feature>
<comment type="caution">
    <text evidence="3">The sequence shown here is derived from an EMBL/GenBank/DDBJ whole genome shotgun (WGS) entry which is preliminary data.</text>
</comment>
<protein>
    <recommendedName>
        <fullName evidence="5">Reverse transcriptase domain-containing protein</fullName>
    </recommendedName>
</protein>
<reference evidence="3 4" key="1">
    <citation type="submission" date="2020-04" db="EMBL/GenBank/DDBJ databases">
        <title>Perkinsus olseni comparative genomics.</title>
        <authorList>
            <person name="Bogema D.R."/>
        </authorList>
    </citation>
    <scope>NUCLEOTIDE SEQUENCE [LARGE SCALE GENOMIC DNA]</scope>
    <source>
        <strain evidence="3">ATCC PRA-31</strain>
    </source>
</reference>
<evidence type="ECO:0008006" key="5">
    <source>
        <dbReference type="Google" id="ProtNLM"/>
    </source>
</evidence>
<evidence type="ECO:0000313" key="3">
    <source>
        <dbReference type="EMBL" id="KAF4656106.1"/>
    </source>
</evidence>
<dbReference type="Gene3D" id="3.30.70.270">
    <property type="match status" value="1"/>
</dbReference>
<feature type="compositionally biased region" description="Basic and acidic residues" evidence="2">
    <location>
        <begin position="26"/>
        <end position="39"/>
    </location>
</feature>
<feature type="region of interest" description="Disordered" evidence="2">
    <location>
        <begin position="585"/>
        <end position="627"/>
    </location>
</feature>
<feature type="compositionally biased region" description="Low complexity" evidence="2">
    <location>
        <begin position="136"/>
        <end position="145"/>
    </location>
</feature>
<evidence type="ECO:0000313" key="4">
    <source>
        <dbReference type="Proteomes" id="UP000572268"/>
    </source>
</evidence>
<keyword evidence="1" id="KW-0175">Coiled coil</keyword>
<proteinExistence type="predicted"/>
<dbReference type="InterPro" id="IPR043128">
    <property type="entry name" value="Rev_trsase/Diguanyl_cyclase"/>
</dbReference>
<name>A0A7J6LAD6_PEROL</name>
<gene>
    <name evidence="3" type="ORF">FOL46_007994</name>
</gene>
<evidence type="ECO:0000256" key="2">
    <source>
        <dbReference type="SAM" id="MobiDB-lite"/>
    </source>
</evidence>
<feature type="non-terminal residue" evidence="3">
    <location>
        <position position="1"/>
    </location>
</feature>
<feature type="compositionally biased region" description="Basic and acidic residues" evidence="2">
    <location>
        <begin position="1"/>
        <end position="15"/>
    </location>
</feature>
<sequence>MSSRVDDPSKTDESVKPNMVTAGDDPTPKNEDVDGKSDTDDSVMGALLKDEESYKKELTKRRVLRGRLRGKIQEVQAAMECIIVPEGQKTTDELQALETKESLLHDQLRRAEQDIAELQQLRQEVVSKIGKEQYRSSSSKSVFSVTDRIRGGTSTSEGYLSLASDGGANQSDDEHEDKQKANDDEHEDKDKTRDSRTVPGKGEDQRASVVVVKASPRSLAEMPVPRSHTHKAREHAGVGQRENTRRGVRSGINTQGVSKLALPECEDVLDLDSHLEVVEGILEESGAGSYVKGNEGQLTFVLREDIRMACVGKLLTTLPSGAVRDCAKRAAQRSRYCWERVKEQLRCRFCKRSAIISNIRESLAKLSYGGPGKVDQFLDAAESIVLRCATAYRDNSETWRVIRGIVDTLPSGIAERVISEVKREARLQRGSYRDVGEEDWETLLSFSPEVQGGGGDITVVDIIRDVSRTAEDTSRREADRVAWVAQTTNSQVSGTGGAPPGKGAASSTRPPKQSLESWARGFKASFVVTVRQLDEQEIKSTFQPDDWKPLRSKGKGQDQRFGRVVGAVVGYNDEAKGKAVIAKVGSGKRQGPDVTRGERISAEDSSFSTSHEESRQGNGGLNSCSREEEKGVAREEVEDKVCLIYLEVPVELQVRTDVVSAVDPKYRIQGVKGTIDPGAGRTYLCLPKDQGARKCIPTTRVAKWAKLADGSRTAITEEAEVYLTLWLEGEAITAGPHMVRVLYSEQVEDKVGLLIGRDIGSRVGLQLDLATGTVSRSRRGLCAERRQVEDDSAEAIDVIRYVHDSVMRYIDKPGGGRGVGTQPSPQEEGKVIYPVLPRQEQEVARKVIATLVDKGELVVEGLPDYRLSFRRLEEHSQRDCEGQEVAVFIDLPKKGDEETTELRIPRYERAAYSKLEEAHRAVYRKLVQEFVDRGWWVKKSELQVEGHPEGKECLPASPIFLAQLEKKPRLVLDCRGVNQSLGGVSSSRRATSDVLIAVRLNGGDLIVADLQKAYYRCRLVDRWVLLATAIGEFVSDRVVFGLHFGAGCLQGAVKEIIMTMLELMKGLSEEQILLFILYYMDDIVIQEAEVEGIVRAFALLFAILRILGFVAQCDKLWAVVRPGNEEQFRQYCEGYGVVVPLSTEGTLLGVGVCMEQERMLLDCRLAQRWSAVAEFLNSTTWTKSSTFACAGVLAHDSVQGHPTLRLIGDVLRAIVGKTFSSWTWDRPFTIDNFGDGVRTAFEEIGKWISEKKPAQECVHASSLRLESESIFLTLETDSSLLGWGFSLWATRQEGVAEFCSEAEGKCFEILGAAGRWTNREAAWHSNRRELRAMFEGVSRTARLLDYWRGSHHRLGTQGTCRLSIKGDNFASIRWCNENPPCKALELRSIVRLADAIKAEISFIRNSCDVTVDITHLQGSLNTRADSLSRLLERRCANGIQIGRVLQEHLDEPLKVATVIDDIISRIGEIPSYPDELEDRLCYIPDEVSSEYRKHTGSPSLADELSLRSYDVNAALNAWKALRFAFTWWKQSTGDLPTAELQYPDTYLEEDKASFARSLQMGWAEGMDAKALRSLACIRIDDAGIARYLVNSANGSTSWAYYVPKKRMAFKRLLIRSAHRKLRHASRNASVERAIEFGFFAPSLRRLANDELAVCVTCQLKNAKREWRILPGLSGAGISDLSPDNLLRAGKEPFYAVSVDAITLGSGLLYLSVVCLMTYSVVWIAIPDQTSPSIAAGIRRAMRREGGCA</sequence>
<accession>A0A7J6LAD6</accession>
<dbReference type="EMBL" id="JABANN010000602">
    <property type="protein sequence ID" value="KAF4656106.1"/>
    <property type="molecule type" value="Genomic_DNA"/>
</dbReference>
<feature type="compositionally biased region" description="Basic and acidic residues" evidence="2">
    <location>
        <begin position="176"/>
        <end position="206"/>
    </location>
</feature>
<feature type="coiled-coil region" evidence="1">
    <location>
        <begin position="94"/>
        <end position="128"/>
    </location>
</feature>
<dbReference type="SUPFAM" id="SSF56672">
    <property type="entry name" value="DNA/RNA polymerases"/>
    <property type="match status" value="1"/>
</dbReference>
<dbReference type="Proteomes" id="UP000572268">
    <property type="component" value="Unassembled WGS sequence"/>
</dbReference>
<evidence type="ECO:0000256" key="1">
    <source>
        <dbReference type="SAM" id="Coils"/>
    </source>
</evidence>